<evidence type="ECO:0000256" key="2">
    <source>
        <dbReference type="ARBA" id="ARBA00022840"/>
    </source>
</evidence>
<dbReference type="Pfam" id="PF00069">
    <property type="entry name" value="Pkinase"/>
    <property type="match status" value="1"/>
</dbReference>
<keyword evidence="4" id="KW-0808">Transferase</keyword>
<evidence type="ECO:0000259" key="6">
    <source>
        <dbReference type="PROSITE" id="PS50011"/>
    </source>
</evidence>
<dbReference type="EMBL" id="JAEPRA010000019">
    <property type="protein sequence ID" value="KAG2173416.1"/>
    <property type="molecule type" value="Genomic_DNA"/>
</dbReference>
<evidence type="ECO:0000256" key="5">
    <source>
        <dbReference type="SAM" id="MobiDB-lite"/>
    </source>
</evidence>
<gene>
    <name evidence="7" type="ORF">INT44_008768</name>
</gene>
<proteinExistence type="inferred from homology"/>
<dbReference type="PROSITE" id="PS50011">
    <property type="entry name" value="PROTEIN_KINASE_DOM"/>
    <property type="match status" value="1"/>
</dbReference>
<feature type="binding site" evidence="3">
    <location>
        <position position="51"/>
    </location>
    <ligand>
        <name>ATP</name>
        <dbReference type="ChEBI" id="CHEBI:30616"/>
    </ligand>
</feature>
<feature type="region of interest" description="Disordered" evidence="5">
    <location>
        <begin position="293"/>
        <end position="382"/>
    </location>
</feature>
<reference evidence="7" key="1">
    <citation type="submission" date="2020-12" db="EMBL/GenBank/DDBJ databases">
        <title>Metabolic potential, ecology and presence of endohyphal bacteria is reflected in genomic diversity of Mucoromycotina.</title>
        <authorList>
            <person name="Muszewska A."/>
            <person name="Okrasinska A."/>
            <person name="Steczkiewicz K."/>
            <person name="Drgas O."/>
            <person name="Orlowska M."/>
            <person name="Perlinska-Lenart U."/>
            <person name="Aleksandrzak-Piekarczyk T."/>
            <person name="Szatraj K."/>
            <person name="Zielenkiewicz U."/>
            <person name="Pilsyk S."/>
            <person name="Malc E."/>
            <person name="Mieczkowski P."/>
            <person name="Kruszewska J.S."/>
            <person name="Biernat P."/>
            <person name="Pawlowska J."/>
        </authorList>
    </citation>
    <scope>NUCLEOTIDE SEQUENCE</scope>
    <source>
        <strain evidence="7">WA0000051536</strain>
    </source>
</reference>
<dbReference type="PROSITE" id="PS00108">
    <property type="entry name" value="PROTEIN_KINASE_ST"/>
    <property type="match status" value="1"/>
</dbReference>
<feature type="domain" description="Protein kinase" evidence="6">
    <location>
        <begin position="22"/>
        <end position="278"/>
    </location>
</feature>
<keyword evidence="4" id="KW-0418">Kinase</keyword>
<organism evidence="7 8">
    <name type="scientific">Umbelopsis vinacea</name>
    <dbReference type="NCBI Taxonomy" id="44442"/>
    <lineage>
        <taxon>Eukaryota</taxon>
        <taxon>Fungi</taxon>
        <taxon>Fungi incertae sedis</taxon>
        <taxon>Mucoromycota</taxon>
        <taxon>Mucoromycotina</taxon>
        <taxon>Umbelopsidomycetes</taxon>
        <taxon>Umbelopsidales</taxon>
        <taxon>Umbelopsidaceae</taxon>
        <taxon>Umbelopsis</taxon>
    </lineage>
</organism>
<evidence type="ECO:0000256" key="3">
    <source>
        <dbReference type="PROSITE-ProRule" id="PRU10141"/>
    </source>
</evidence>
<evidence type="ECO:0000256" key="4">
    <source>
        <dbReference type="RuleBase" id="RU000304"/>
    </source>
</evidence>
<feature type="compositionally biased region" description="Basic and acidic residues" evidence="5">
    <location>
        <begin position="311"/>
        <end position="320"/>
    </location>
</feature>
<dbReference type="PANTHER" id="PTHR24346:SF30">
    <property type="entry name" value="MATERNAL EMBRYONIC LEUCINE ZIPPER KINASE"/>
    <property type="match status" value="1"/>
</dbReference>
<keyword evidence="1 3" id="KW-0547">Nucleotide-binding</keyword>
<dbReference type="FunFam" id="3.30.200.20:FF:000042">
    <property type="entry name" value="Aurora kinase A"/>
    <property type="match status" value="1"/>
</dbReference>
<dbReference type="GO" id="GO:0005524">
    <property type="term" value="F:ATP binding"/>
    <property type="evidence" value="ECO:0007669"/>
    <property type="project" value="UniProtKB-UniRule"/>
</dbReference>
<keyword evidence="2 3" id="KW-0067">ATP-binding</keyword>
<dbReference type="InterPro" id="IPR008271">
    <property type="entry name" value="Ser/Thr_kinase_AS"/>
</dbReference>
<keyword evidence="8" id="KW-1185">Reference proteome</keyword>
<comment type="similarity">
    <text evidence="4">Belongs to the protein kinase superfamily.</text>
</comment>
<dbReference type="SUPFAM" id="SSF56112">
    <property type="entry name" value="Protein kinase-like (PK-like)"/>
    <property type="match status" value="1"/>
</dbReference>
<dbReference type="AlphaFoldDB" id="A0A8H7PHM7"/>
<comment type="caution">
    <text evidence="7">The sequence shown here is derived from an EMBL/GenBank/DDBJ whole genome shotgun (WGS) entry which is preliminary data.</text>
</comment>
<feature type="compositionally biased region" description="Basic and acidic residues" evidence="5">
    <location>
        <begin position="348"/>
        <end position="361"/>
    </location>
</feature>
<dbReference type="FunFam" id="1.10.510.10:FF:000571">
    <property type="entry name" value="Maternal embryonic leucine zipper kinase"/>
    <property type="match status" value="1"/>
</dbReference>
<name>A0A8H7PHM7_9FUNG</name>
<dbReference type="PANTHER" id="PTHR24346">
    <property type="entry name" value="MAP/MICROTUBULE AFFINITY-REGULATING KINASE"/>
    <property type="match status" value="1"/>
</dbReference>
<sequence length="432" mass="49148">MSEVVREDEVKSRRMYSIDEQYRRLRTLGKGNFGKVYLAEHRQTLQQVAIKTVDKRNFKNEDQKIHALNEKSISHDFSMRLHHKNIVEVYEVITDDDFIYIIMEYLEGGELFDKIKERGRLEENLAKQWFKEIVEAVKYIHDNGIVHRDLKPENVLLDKNQHIRLCDFGFGKVCDDQQLLTTYCGSPFYAAPEMVTATPYTGPKVDIWSCGVILFAMLSGKLPFQCENMPDLFKKISIGAYNVPHSIKSSPAALIARMLCVRPSDRASAQDILDHAWLSGNYTDTNSLSTPVILSTPIPLPGTEENEPTSESDKGRENKMETAVSHPVVTRLPKAHIKEQKSNMTKKNVAEESEKRKKSEKATGLQLQIKDKSDPKPKKTGLFAGKRIQVAPLKTNNHIAEVATKKVKEVDAKLLDKIRSLFRVPKKRVTAA</sequence>
<accession>A0A8H7PHM7</accession>
<dbReference type="PROSITE" id="PS00107">
    <property type="entry name" value="PROTEIN_KINASE_ATP"/>
    <property type="match status" value="1"/>
</dbReference>
<dbReference type="GO" id="GO:0004674">
    <property type="term" value="F:protein serine/threonine kinase activity"/>
    <property type="evidence" value="ECO:0007669"/>
    <property type="project" value="UniProtKB-KW"/>
</dbReference>
<evidence type="ECO:0000313" key="8">
    <source>
        <dbReference type="Proteomes" id="UP000612746"/>
    </source>
</evidence>
<dbReference type="SMART" id="SM00220">
    <property type="entry name" value="S_TKc"/>
    <property type="match status" value="1"/>
</dbReference>
<evidence type="ECO:0000256" key="1">
    <source>
        <dbReference type="ARBA" id="ARBA00022741"/>
    </source>
</evidence>
<dbReference type="InterPro" id="IPR011009">
    <property type="entry name" value="Kinase-like_dom_sf"/>
</dbReference>
<keyword evidence="4" id="KW-0723">Serine/threonine-protein kinase</keyword>
<dbReference type="GO" id="GO:0035556">
    <property type="term" value="P:intracellular signal transduction"/>
    <property type="evidence" value="ECO:0007669"/>
    <property type="project" value="TreeGrafter"/>
</dbReference>
<dbReference type="InterPro" id="IPR000719">
    <property type="entry name" value="Prot_kinase_dom"/>
</dbReference>
<dbReference type="CDD" id="cd14003">
    <property type="entry name" value="STKc_AMPK-like"/>
    <property type="match status" value="1"/>
</dbReference>
<protein>
    <recommendedName>
        <fullName evidence="6">Protein kinase domain-containing protein</fullName>
    </recommendedName>
</protein>
<dbReference type="Gene3D" id="1.10.510.10">
    <property type="entry name" value="Transferase(Phosphotransferase) domain 1"/>
    <property type="match status" value="1"/>
</dbReference>
<dbReference type="OrthoDB" id="193931at2759"/>
<dbReference type="InterPro" id="IPR017441">
    <property type="entry name" value="Protein_kinase_ATP_BS"/>
</dbReference>
<dbReference type="GO" id="GO:0005737">
    <property type="term" value="C:cytoplasm"/>
    <property type="evidence" value="ECO:0007669"/>
    <property type="project" value="TreeGrafter"/>
</dbReference>
<evidence type="ECO:0000313" key="7">
    <source>
        <dbReference type="EMBL" id="KAG2173416.1"/>
    </source>
</evidence>
<dbReference type="Proteomes" id="UP000612746">
    <property type="component" value="Unassembled WGS sequence"/>
</dbReference>